<proteinExistence type="predicted"/>
<evidence type="ECO:0000259" key="1">
    <source>
        <dbReference type="Pfam" id="PF12802"/>
    </source>
</evidence>
<dbReference type="Pfam" id="PF12802">
    <property type="entry name" value="MarR_2"/>
    <property type="match status" value="1"/>
</dbReference>
<dbReference type="AlphaFoldDB" id="A0A3N4UPH5"/>
<dbReference type="Proteomes" id="UP000269689">
    <property type="component" value="Unassembled WGS sequence"/>
</dbReference>
<gene>
    <name evidence="2" type="ORF">EDD53_1071</name>
</gene>
<dbReference type="Gene3D" id="1.10.10.10">
    <property type="entry name" value="Winged helix-like DNA-binding domain superfamily/Winged helix DNA-binding domain"/>
    <property type="match status" value="1"/>
</dbReference>
<keyword evidence="2" id="KW-0238">DNA-binding</keyword>
<dbReference type="InterPro" id="IPR039422">
    <property type="entry name" value="MarR/SlyA-like"/>
</dbReference>
<dbReference type="RefSeq" id="WP_170162685.1">
    <property type="nucleotide sequence ID" value="NZ_RKQK01000001.1"/>
</dbReference>
<reference evidence="2 3" key="1">
    <citation type="submission" date="2018-11" db="EMBL/GenBank/DDBJ databases">
        <title>Genomic Encyclopedia of Type Strains, Phase IV (KMG-IV): sequencing the most valuable type-strain genomes for metagenomic binning, comparative biology and taxonomic classification.</title>
        <authorList>
            <person name="Goeker M."/>
        </authorList>
    </citation>
    <scope>NUCLEOTIDE SEQUENCE [LARGE SCALE GENOMIC DNA]</scope>
    <source>
        <strain evidence="2 3">DSM 104731</strain>
    </source>
</reference>
<keyword evidence="3" id="KW-1185">Reference proteome</keyword>
<dbReference type="PANTHER" id="PTHR33164">
    <property type="entry name" value="TRANSCRIPTIONAL REGULATOR, MARR FAMILY"/>
    <property type="match status" value="1"/>
</dbReference>
<evidence type="ECO:0000313" key="2">
    <source>
        <dbReference type="EMBL" id="RPE71938.1"/>
    </source>
</evidence>
<name>A0A3N4UPH5_9RHOB</name>
<protein>
    <submittedName>
        <fullName evidence="2">DNA-binding MarR family transcriptional regulator</fullName>
    </submittedName>
</protein>
<dbReference type="EMBL" id="RKQK01000001">
    <property type="protein sequence ID" value="RPE71938.1"/>
    <property type="molecule type" value="Genomic_DNA"/>
</dbReference>
<dbReference type="GO" id="GO:0003677">
    <property type="term" value="F:DNA binding"/>
    <property type="evidence" value="ECO:0007669"/>
    <property type="project" value="UniProtKB-KW"/>
</dbReference>
<organism evidence="2 3">
    <name type="scientific">Pacificibacter maritimus</name>
    <dbReference type="NCBI Taxonomy" id="762213"/>
    <lineage>
        <taxon>Bacteria</taxon>
        <taxon>Pseudomonadati</taxon>
        <taxon>Pseudomonadota</taxon>
        <taxon>Alphaproteobacteria</taxon>
        <taxon>Rhodobacterales</taxon>
        <taxon>Roseobacteraceae</taxon>
        <taxon>Pacificibacter</taxon>
    </lineage>
</organism>
<dbReference type="GO" id="GO:0006950">
    <property type="term" value="P:response to stress"/>
    <property type="evidence" value="ECO:0007669"/>
    <property type="project" value="TreeGrafter"/>
</dbReference>
<dbReference type="SUPFAM" id="SSF46785">
    <property type="entry name" value="Winged helix' DNA-binding domain"/>
    <property type="match status" value="1"/>
</dbReference>
<dbReference type="PRINTS" id="PR00598">
    <property type="entry name" value="HTHMARR"/>
</dbReference>
<dbReference type="GO" id="GO:0003700">
    <property type="term" value="F:DNA-binding transcription factor activity"/>
    <property type="evidence" value="ECO:0007669"/>
    <property type="project" value="InterPro"/>
</dbReference>
<sequence>MTQKIENPTVTDFALKNAARDPRIKSGVPDLLAEKGFSPQASQALLDFDVANFRWRRMWEREEFRGKVLTGLSDSLEPALLQGLVCVSHIENGVGRAEPASPTVGVVAELMQVDPSRASRIVADLVSRGYVMRAVDQEDARKSVLQVTPKGYGFLREFTRSKWMLMVQVFDGWAPEDIESFSTLFQRFVQSLETIVRDDAAQRDAP</sequence>
<dbReference type="InterPro" id="IPR036390">
    <property type="entry name" value="WH_DNA-bd_sf"/>
</dbReference>
<accession>A0A3N4UPH5</accession>
<dbReference type="InterPro" id="IPR036388">
    <property type="entry name" value="WH-like_DNA-bd_sf"/>
</dbReference>
<evidence type="ECO:0000313" key="3">
    <source>
        <dbReference type="Proteomes" id="UP000269689"/>
    </source>
</evidence>
<feature type="domain" description="HTH marR-type" evidence="1">
    <location>
        <begin position="95"/>
        <end position="141"/>
    </location>
</feature>
<dbReference type="PANTHER" id="PTHR33164:SF57">
    <property type="entry name" value="MARR-FAMILY TRANSCRIPTIONAL REGULATOR"/>
    <property type="match status" value="1"/>
</dbReference>
<comment type="caution">
    <text evidence="2">The sequence shown here is derived from an EMBL/GenBank/DDBJ whole genome shotgun (WGS) entry which is preliminary data.</text>
</comment>
<dbReference type="InterPro" id="IPR000835">
    <property type="entry name" value="HTH_MarR-typ"/>
</dbReference>